<evidence type="ECO:0000256" key="4">
    <source>
        <dbReference type="SAM" id="SignalP"/>
    </source>
</evidence>
<dbReference type="RefSeq" id="WP_161819469.1">
    <property type="nucleotide sequence ID" value="NZ_JAACJS010000015.1"/>
</dbReference>
<feature type="chain" id="PRO_5045381643" evidence="4">
    <location>
        <begin position="21"/>
        <end position="925"/>
    </location>
</feature>
<reference evidence="6 7" key="1">
    <citation type="submission" date="2020-01" db="EMBL/GenBank/DDBJ databases">
        <title>Genome analysis.</title>
        <authorList>
            <person name="Wu S."/>
            <person name="Wang G."/>
        </authorList>
    </citation>
    <scope>NUCLEOTIDE SEQUENCE [LARGE SCALE GENOMIC DNA]</scope>
    <source>
        <strain evidence="6 7">SYL130</strain>
    </source>
</reference>
<protein>
    <submittedName>
        <fullName evidence="6">Outer membrane beta-barrel protein</fullName>
    </submittedName>
</protein>
<keyword evidence="2" id="KW-0472">Membrane</keyword>
<evidence type="ECO:0000256" key="1">
    <source>
        <dbReference type="ARBA" id="ARBA00004442"/>
    </source>
</evidence>
<evidence type="ECO:0000256" key="3">
    <source>
        <dbReference type="ARBA" id="ARBA00023237"/>
    </source>
</evidence>
<dbReference type="Gene3D" id="2.60.40.1120">
    <property type="entry name" value="Carboxypeptidase-like, regulatory domain"/>
    <property type="match status" value="1"/>
</dbReference>
<feature type="domain" description="Outer membrane protein beta-barrel" evidence="5">
    <location>
        <begin position="767"/>
        <end position="910"/>
    </location>
</feature>
<keyword evidence="3" id="KW-0998">Cell outer membrane</keyword>
<evidence type="ECO:0000313" key="6">
    <source>
        <dbReference type="EMBL" id="NCI51178.1"/>
    </source>
</evidence>
<comment type="subcellular location">
    <subcellularLocation>
        <location evidence="1">Cell outer membrane</location>
    </subcellularLocation>
</comment>
<proteinExistence type="predicted"/>
<dbReference type="Proteomes" id="UP000753802">
    <property type="component" value="Unassembled WGS sequence"/>
</dbReference>
<comment type="caution">
    <text evidence="6">The sequence shown here is derived from an EMBL/GenBank/DDBJ whole genome shotgun (WGS) entry which is preliminary data.</text>
</comment>
<dbReference type="InterPro" id="IPR036942">
    <property type="entry name" value="Beta-barrel_TonB_sf"/>
</dbReference>
<evidence type="ECO:0000256" key="2">
    <source>
        <dbReference type="ARBA" id="ARBA00023136"/>
    </source>
</evidence>
<accession>A0ABW9ZYQ3</accession>
<evidence type="ECO:0000259" key="5">
    <source>
        <dbReference type="Pfam" id="PF14905"/>
    </source>
</evidence>
<evidence type="ECO:0000313" key="7">
    <source>
        <dbReference type="Proteomes" id="UP000753802"/>
    </source>
</evidence>
<dbReference type="InterPro" id="IPR041700">
    <property type="entry name" value="OMP_b-brl_3"/>
</dbReference>
<dbReference type="Pfam" id="PF13620">
    <property type="entry name" value="CarboxypepD_reg"/>
    <property type="match status" value="1"/>
</dbReference>
<feature type="domain" description="Outer membrane protein beta-barrel" evidence="5">
    <location>
        <begin position="453"/>
        <end position="763"/>
    </location>
</feature>
<keyword evidence="4" id="KW-0732">Signal</keyword>
<organism evidence="6 7">
    <name type="scientific">Sediminibacterium roseum</name>
    <dbReference type="NCBI Taxonomy" id="1978412"/>
    <lineage>
        <taxon>Bacteria</taxon>
        <taxon>Pseudomonadati</taxon>
        <taxon>Bacteroidota</taxon>
        <taxon>Chitinophagia</taxon>
        <taxon>Chitinophagales</taxon>
        <taxon>Chitinophagaceae</taxon>
        <taxon>Sediminibacterium</taxon>
    </lineage>
</organism>
<dbReference type="EMBL" id="JAACJS010000015">
    <property type="protein sequence ID" value="NCI51178.1"/>
    <property type="molecule type" value="Genomic_DNA"/>
</dbReference>
<dbReference type="InterPro" id="IPR013784">
    <property type="entry name" value="Carb-bd-like_fold"/>
</dbReference>
<dbReference type="Gene3D" id="2.40.170.20">
    <property type="entry name" value="TonB-dependent receptor, beta-barrel domain"/>
    <property type="match status" value="1"/>
</dbReference>
<keyword evidence="7" id="KW-1185">Reference proteome</keyword>
<name>A0ABW9ZYQ3_9BACT</name>
<dbReference type="Pfam" id="PF14905">
    <property type="entry name" value="OMP_b-brl_3"/>
    <property type="match status" value="2"/>
</dbReference>
<gene>
    <name evidence="6" type="ORF">GWC95_14695</name>
</gene>
<dbReference type="SUPFAM" id="SSF56935">
    <property type="entry name" value="Porins"/>
    <property type="match status" value="1"/>
</dbReference>
<sequence length="925" mass="104540">MKKTTALTALLFLLVISTRAQQPALKGTITDTAARQNLEHALITLLRAKDSTLYKFGRADKQGNFEIKNLVPGKYRAVITYLNYADYVDDITVADASIDMGKINLITKAHLLEDVIVRQKIAAIRLKGDTLEYRADSFKVRPGASIEEMLRVVPGFQIDKDGKITANGEKIEKVLVDGEEFFGDDPTVATRNLDAAAVDKFQVYDRKSDQATFTGIDDGSKTKTINFKLKDDRKRGIFGKLEAGAGPQDVWNNSLMANAFKGKRRISFYGIMSSTGKTGLGWDEQNKYGGDNTQTFTADDGNTYVGREYDDFDDSYGNGVPKAWSAGLNYGNKYNEEKQNLNGSYRYGKMMTEGVGTTTRQDILKNNYLLTKQSSSFYSNKFRHSANASYEWMFDSSFSAKLSVRGYKGENEKHSLFKSAQTNDAGQLLNTTDRTVSSKGDEQAMSTSLIVRKKFTKPGQTISLSVDQRYTETNSNGFLYSSNFYDSVGVQKRDTTDQQKINGNLYKFLTGKLAYTQPISKTITWELSYGMGKTNTESKLLSYNKAAGGKYTTLDSRYSNSYAYDVGTTTGGTMFRYNSKKTIFAIGGDVTRADIKQLDLIKDSLIRFAYNNLFPRSNFTYKFSSNRRVTFNYNGNTRQPSISQLQPVADNTNPNYQPVGNPDLKQEFNHNFSFSYYDFKTIAERGINVYFGYSTTANAIRNNTVTDLATGKTTYRYVNTNGNYNYNARLGYNRNLKGVWDMNIDGFFTYRKTMSTGYVNNILSKTKSEQYGINWAIGKNREKKYDFYFDYYIYYNTSVSTINPDVKNNYFTHTLYIYNNIYLPHDFEFGQDLSGNWRQATATFSSGNNVVAWNISLAKKLFKDKKSEIRFKAFDVLDQNKGVSRNSSTTSVTESTFSTLSRYFLLSFTWNFTRNPSATTAAPAQ</sequence>
<feature type="signal peptide" evidence="4">
    <location>
        <begin position="1"/>
        <end position="20"/>
    </location>
</feature>
<dbReference type="SUPFAM" id="SSF49452">
    <property type="entry name" value="Starch-binding domain-like"/>
    <property type="match status" value="1"/>
</dbReference>